<gene>
    <name evidence="1" type="ORF">DPEC_G00351700</name>
</gene>
<evidence type="ECO:0000313" key="2">
    <source>
        <dbReference type="Proteomes" id="UP001157502"/>
    </source>
</evidence>
<keyword evidence="2" id="KW-1185">Reference proteome</keyword>
<organism evidence="1 2">
    <name type="scientific">Dallia pectoralis</name>
    <name type="common">Alaska blackfish</name>
    <dbReference type="NCBI Taxonomy" id="75939"/>
    <lineage>
        <taxon>Eukaryota</taxon>
        <taxon>Metazoa</taxon>
        <taxon>Chordata</taxon>
        <taxon>Craniata</taxon>
        <taxon>Vertebrata</taxon>
        <taxon>Euteleostomi</taxon>
        <taxon>Actinopterygii</taxon>
        <taxon>Neopterygii</taxon>
        <taxon>Teleostei</taxon>
        <taxon>Protacanthopterygii</taxon>
        <taxon>Esociformes</taxon>
        <taxon>Umbridae</taxon>
        <taxon>Dallia</taxon>
    </lineage>
</organism>
<sequence>MKHGDTGLPALLEKHGEVFNGELGSMKNITVKLNIKPDSKPKLMKARPVPYAIRPKVEADLDALVNNKVLEPVTVSEWATPIVPVLKKDGGIRICGDFKVTLNPVLLVEQYPLPHIEDLFASLAGGQKFSKIDLCQAYLQMHVDEKSKELLTIVTHKGLFRYCRLPFGITSAPALFQRAMDQILSGVPGVLCYLDDILVTGKDEEQHLRNLDATLQRLRDYGLRVRKDKCAFFQSSIEYLGHVIDAQGLHKAPSKVKAILDAPVPQNVSQLRSFLGLLNYYGRFVPSLATKLKPLHQLLCRGKTWKWTEQCDEALVKTKEALLKSEALTHFDPALPIQLACDASPYGVGAVVSHIMPNGEEKPIAFASRTLNKAECNYAQIEREALSIVFGVRKFHQYLYGRKFTLLTDHRPLTSIFGPYTGIPSLAASRMQRWALLLSAHTYEIEYRKSEQHCNADGLSRLPLPVTKPESREVDIFYFRQVENAPVTTKQVRRATRHDSVLSEVMDIIVKGKSAGDAPDLKHYLSKRTELSVQSGCLLWGRRVIIPPALRKPVLQQLHSGHCGMVRMKEMARSYFWWPGLDGHIEEKAKTCVSCQKVRNIPQLAPLHPWDWPEEAWHRIHVDFAGPFEDRMFLVMVDAHSKWPEVAIMKSTTAGKTIEKLGEVFSRFGSPLQLVSDNGPQLVSQEMTTFLQVNGVQHIRSAPYHPSTNGLAERFVQTMKHALKASQGQGTLHQRLHSFLLSYRNTPHATTKASPASLLMKRELRTSFDLLRPPTTKEIVQRQQERQVERRGFKAKDREFNPGETVLARNYLNGPKWVPAKVIAQSGPVSYTVQTTEDTIWKRHADQLLSSKAAPTEPTIVSGQDLLLGENQSEHSPPPRGSQAPPQDPDVTNSKQMCDETLMQTTQLPTPESTAEHKNGVNENQVESRYPTRERRAPMRMNL</sequence>
<protein>
    <submittedName>
        <fullName evidence="1">Uncharacterized protein</fullName>
    </submittedName>
</protein>
<proteinExistence type="predicted"/>
<comment type="caution">
    <text evidence="1">The sequence shown here is derived from an EMBL/GenBank/DDBJ whole genome shotgun (WGS) entry which is preliminary data.</text>
</comment>
<evidence type="ECO:0000313" key="1">
    <source>
        <dbReference type="EMBL" id="KAJ7985404.1"/>
    </source>
</evidence>
<accession>A0ACC2F270</accession>
<dbReference type="Proteomes" id="UP001157502">
    <property type="component" value="Chromosome 36"/>
</dbReference>
<dbReference type="EMBL" id="CM055763">
    <property type="protein sequence ID" value="KAJ7985404.1"/>
    <property type="molecule type" value="Genomic_DNA"/>
</dbReference>
<name>A0ACC2F270_DALPE</name>
<reference evidence="1" key="1">
    <citation type="submission" date="2021-05" db="EMBL/GenBank/DDBJ databases">
        <authorList>
            <person name="Pan Q."/>
            <person name="Jouanno E."/>
            <person name="Zahm M."/>
            <person name="Klopp C."/>
            <person name="Cabau C."/>
            <person name="Louis A."/>
            <person name="Berthelot C."/>
            <person name="Parey E."/>
            <person name="Roest Crollius H."/>
            <person name="Montfort J."/>
            <person name="Robinson-Rechavi M."/>
            <person name="Bouchez O."/>
            <person name="Lampietro C."/>
            <person name="Lopez Roques C."/>
            <person name="Donnadieu C."/>
            <person name="Postlethwait J."/>
            <person name="Bobe J."/>
            <person name="Dillon D."/>
            <person name="Chandos A."/>
            <person name="von Hippel F."/>
            <person name="Guiguen Y."/>
        </authorList>
    </citation>
    <scope>NUCLEOTIDE SEQUENCE</scope>
    <source>
        <strain evidence="1">YG-Jan2019</strain>
    </source>
</reference>